<comment type="caution">
    <text evidence="3">The sequence shown here is derived from an EMBL/GenBank/DDBJ whole genome shotgun (WGS) entry which is preliminary data.</text>
</comment>
<feature type="region of interest" description="Disordered" evidence="1">
    <location>
        <begin position="384"/>
        <end position="416"/>
    </location>
</feature>
<organism evidence="3 4">
    <name type="scientific">Arcanobacterium wilhelmae</name>
    <dbReference type="NCBI Taxonomy" id="1803177"/>
    <lineage>
        <taxon>Bacteria</taxon>
        <taxon>Bacillati</taxon>
        <taxon>Actinomycetota</taxon>
        <taxon>Actinomycetes</taxon>
        <taxon>Actinomycetales</taxon>
        <taxon>Actinomycetaceae</taxon>
        <taxon>Arcanobacterium</taxon>
    </lineage>
</organism>
<sequence length="472" mass="48253">MDDELTALQRAIIVAKGALLAPVLTWLVVTLAVLLFYVADAAAPSLGDATWGDAARFASGFFLTAFSGSVAVGGGYLSLAPLTLTLLAVGLTYGTLRRRGVLNWGEWAVATAVPVAFVGIVGAVSRPGGPWWVALVGASVWFGTIVALAGREFLVPEANTEAFDRIVHVVVLVVVGVLVVAVLAVGAGLIAGAERIGAIHSSFFGSALDTAGLTALQLAYVPDALVWGFAYLTGAGFAIGTGTSFSALGVTALPLPAIPAFGALPQVGFAAPWLVGVVVVVFALLGVYYGRHRRTDPLTVVLADAGAGAVLSALVISALVSAASGSLGSGRMATVGGNGGLIFGLTLAEVAIPFVLVSMLSHPTFTSWIRGRAQSASTHAKATISAMGENRERAKATADVEPAAGVAPEEHVESDVEVAAELRENPDATVSDAEESFLNVPSAAAKPQDTLDTQEIDIVRTQASNEEAEETK</sequence>
<feature type="transmembrane region" description="Helical" evidence="2">
    <location>
        <begin position="104"/>
        <end position="125"/>
    </location>
</feature>
<protein>
    <submittedName>
        <fullName evidence="3">Tfp pilus assembly protein PilE</fullName>
    </submittedName>
</protein>
<evidence type="ECO:0000256" key="2">
    <source>
        <dbReference type="SAM" id="Phobius"/>
    </source>
</evidence>
<dbReference type="Proteomes" id="UP001235966">
    <property type="component" value="Unassembled WGS sequence"/>
</dbReference>
<feature type="transmembrane region" description="Helical" evidence="2">
    <location>
        <begin position="131"/>
        <end position="154"/>
    </location>
</feature>
<keyword evidence="2" id="KW-1133">Transmembrane helix</keyword>
<dbReference type="Pfam" id="PF19877">
    <property type="entry name" value="DUF6350"/>
    <property type="match status" value="1"/>
</dbReference>
<evidence type="ECO:0000313" key="3">
    <source>
        <dbReference type="EMBL" id="MDP9801444.1"/>
    </source>
</evidence>
<reference evidence="3 4" key="1">
    <citation type="submission" date="2023-07" db="EMBL/GenBank/DDBJ databases">
        <title>Sequencing the genomes of 1000 actinobacteria strains.</title>
        <authorList>
            <person name="Klenk H.-P."/>
        </authorList>
    </citation>
    <scope>NUCLEOTIDE SEQUENCE [LARGE SCALE GENOMIC DNA]</scope>
    <source>
        <strain evidence="3 4">DSM 102162</strain>
    </source>
</reference>
<proteinExistence type="predicted"/>
<evidence type="ECO:0000313" key="4">
    <source>
        <dbReference type="Proteomes" id="UP001235966"/>
    </source>
</evidence>
<evidence type="ECO:0000256" key="1">
    <source>
        <dbReference type="SAM" id="MobiDB-lite"/>
    </source>
</evidence>
<keyword evidence="2" id="KW-0472">Membrane</keyword>
<feature type="transmembrane region" description="Helical" evidence="2">
    <location>
        <begin position="301"/>
        <end position="320"/>
    </location>
</feature>
<dbReference type="InterPro" id="IPR045931">
    <property type="entry name" value="DUF6350"/>
</dbReference>
<keyword evidence="2" id="KW-0812">Transmembrane</keyword>
<name>A0ABT9NCJ4_9ACTO</name>
<feature type="transmembrane region" description="Helical" evidence="2">
    <location>
        <begin position="270"/>
        <end position="289"/>
    </location>
</feature>
<dbReference type="EMBL" id="JAUSQW010000001">
    <property type="protein sequence ID" value="MDP9801444.1"/>
    <property type="molecule type" value="Genomic_DNA"/>
</dbReference>
<keyword evidence="4" id="KW-1185">Reference proteome</keyword>
<feature type="transmembrane region" description="Helical" evidence="2">
    <location>
        <begin position="12"/>
        <end position="39"/>
    </location>
</feature>
<accession>A0ABT9NCJ4</accession>
<gene>
    <name evidence="3" type="ORF">J2S49_001520</name>
</gene>
<feature type="transmembrane region" description="Helical" evidence="2">
    <location>
        <begin position="203"/>
        <end position="221"/>
    </location>
</feature>
<feature type="transmembrane region" description="Helical" evidence="2">
    <location>
        <begin position="340"/>
        <end position="360"/>
    </location>
</feature>
<feature type="transmembrane region" description="Helical" evidence="2">
    <location>
        <begin position="59"/>
        <end position="92"/>
    </location>
</feature>
<feature type="transmembrane region" description="Helical" evidence="2">
    <location>
        <begin position="228"/>
        <end position="250"/>
    </location>
</feature>
<dbReference type="RefSeq" id="WP_278059463.1">
    <property type="nucleotide sequence ID" value="NZ_CP121247.1"/>
</dbReference>
<feature type="compositionally biased region" description="Basic and acidic residues" evidence="1">
    <location>
        <begin position="389"/>
        <end position="398"/>
    </location>
</feature>
<feature type="transmembrane region" description="Helical" evidence="2">
    <location>
        <begin position="166"/>
        <end position="191"/>
    </location>
</feature>